<organism evidence="5 6">
    <name type="scientific">Dellaglioa algida</name>
    <dbReference type="NCBI Taxonomy" id="105612"/>
    <lineage>
        <taxon>Bacteria</taxon>
        <taxon>Bacillati</taxon>
        <taxon>Bacillota</taxon>
        <taxon>Bacilli</taxon>
        <taxon>Lactobacillales</taxon>
        <taxon>Lactobacillaceae</taxon>
        <taxon>Dellaglioa</taxon>
    </lineage>
</organism>
<dbReference type="GO" id="GO:0097173">
    <property type="term" value="P:N-acetylmuramic acid catabolic process"/>
    <property type="evidence" value="ECO:0007669"/>
    <property type="project" value="UniProtKB-UniPathway"/>
</dbReference>
<dbReference type="CDD" id="cd05007">
    <property type="entry name" value="SIS_Etherase"/>
    <property type="match status" value="1"/>
</dbReference>
<dbReference type="GO" id="GO:0016835">
    <property type="term" value="F:carbon-oxygen lyase activity"/>
    <property type="evidence" value="ECO:0007669"/>
    <property type="project" value="UniProtKB-UniRule"/>
</dbReference>
<dbReference type="Pfam" id="PF22645">
    <property type="entry name" value="GKRP_SIS_N"/>
    <property type="match status" value="1"/>
</dbReference>
<dbReference type="InterPro" id="IPR005486">
    <property type="entry name" value="Glucokinase_regulatory_CS"/>
</dbReference>
<dbReference type="GO" id="GO:0016803">
    <property type="term" value="F:ether hydrolase activity"/>
    <property type="evidence" value="ECO:0007669"/>
    <property type="project" value="TreeGrafter"/>
</dbReference>
<evidence type="ECO:0000313" key="5">
    <source>
        <dbReference type="EMBL" id="TWW11793.1"/>
    </source>
</evidence>
<protein>
    <recommendedName>
        <fullName evidence="3">N-acetylmuramic acid 6-phosphate etherase</fullName>
        <shortName evidence="3">MurNAc-6-P etherase</shortName>
        <ecNumber evidence="3">4.2.1.126</ecNumber>
    </recommendedName>
    <alternativeName>
        <fullName evidence="3">N-acetylmuramic acid 6-phosphate hydrolase</fullName>
    </alternativeName>
    <alternativeName>
        <fullName evidence="3">N-acetylmuramic acid 6-phosphate lyase</fullName>
    </alternativeName>
</protein>
<reference evidence="5 6" key="1">
    <citation type="submission" date="2019-04" db="EMBL/GenBank/DDBJ databases">
        <title>In vitro growth and metabolic characteristics of meat-borne Lactobacillus algidus strains.</title>
        <authorList>
            <person name="Sade E."/>
            <person name="Per J."/>
            <person name="Tytti H."/>
            <person name="Johanna B.K."/>
        </authorList>
    </citation>
    <scope>NUCLEOTIDE SEQUENCE [LARGE SCALE GENOMIC DNA]</scope>
    <source>
        <strain evidence="5 6">LTS37-1</strain>
    </source>
</reference>
<evidence type="ECO:0000256" key="2">
    <source>
        <dbReference type="ARBA" id="ARBA00023277"/>
    </source>
</evidence>
<gene>
    <name evidence="5" type="primary">murQ1</name>
    <name evidence="3" type="synonym">murQ</name>
    <name evidence="5" type="ORF">LABALGLTS371_00040</name>
</gene>
<dbReference type="PROSITE" id="PS01272">
    <property type="entry name" value="GCKR"/>
    <property type="match status" value="1"/>
</dbReference>
<evidence type="ECO:0000256" key="1">
    <source>
        <dbReference type="ARBA" id="ARBA00023239"/>
    </source>
</evidence>
<accession>A0A5C6MC32</accession>
<proteinExistence type="inferred from homology"/>
<feature type="active site" description="Proton donor" evidence="3">
    <location>
        <position position="83"/>
    </location>
</feature>
<dbReference type="RefSeq" id="WP_146302223.1">
    <property type="nucleotide sequence ID" value="NZ_JANXKU010000001.1"/>
</dbReference>
<feature type="domain" description="SIS" evidence="4">
    <location>
        <begin position="55"/>
        <end position="218"/>
    </location>
</feature>
<dbReference type="Gene3D" id="3.40.50.10490">
    <property type="entry name" value="Glucose-6-phosphate isomerase like protein, domain 1"/>
    <property type="match status" value="1"/>
</dbReference>
<dbReference type="HAMAP" id="MF_00068">
    <property type="entry name" value="MurQ"/>
    <property type="match status" value="1"/>
</dbReference>
<dbReference type="InterPro" id="IPR040190">
    <property type="entry name" value="MURQ/GCKR"/>
</dbReference>
<dbReference type="GO" id="GO:0009254">
    <property type="term" value="P:peptidoglycan turnover"/>
    <property type="evidence" value="ECO:0007669"/>
    <property type="project" value="TreeGrafter"/>
</dbReference>
<dbReference type="Proteomes" id="UP000321659">
    <property type="component" value="Unassembled WGS sequence"/>
</dbReference>
<dbReference type="GO" id="GO:0097367">
    <property type="term" value="F:carbohydrate derivative binding"/>
    <property type="evidence" value="ECO:0007669"/>
    <property type="project" value="InterPro"/>
</dbReference>
<keyword evidence="1 3" id="KW-0456">Lyase</keyword>
<keyword evidence="2 3" id="KW-0119">Carbohydrate metabolism</keyword>
<dbReference type="PANTHER" id="PTHR10088">
    <property type="entry name" value="GLUCOKINASE REGULATORY PROTEIN"/>
    <property type="match status" value="1"/>
</dbReference>
<name>A0A5C6MC32_9LACO</name>
<sequence>MDMVKIATEQRNNRTTHIDKLNGHKIATLINQEDAVISDVVGQQTEQIGLAIEQIATRFKKGGRLIYMGAGTSGRLGALDAIELQPTYGVPNDRAFGLLAGGQKAMFRAVEGAEDSKTLAIEDLKRQQLTTSDVIIAIAASGRTPYTIGAIEAANKAGALTVSVTCTADNEMSQIAKIAINLVVGPEVITGSTRMKAGTAQKMVLNMISTGVMIKAGYIYENLMINVQPTNKKLIQRATDMLTQILGLEEQKSSELLKEAHNSVALAILMNKKNVNYESAKQILKDNDGQIL</sequence>
<dbReference type="PROSITE" id="PS51464">
    <property type="entry name" value="SIS"/>
    <property type="match status" value="1"/>
</dbReference>
<dbReference type="InterPro" id="IPR005488">
    <property type="entry name" value="Etherase_MurQ"/>
</dbReference>
<comment type="miscellaneous">
    <text evidence="3">A lyase-type mechanism (elimination/hydration) is suggested for the cleavage of the lactyl ether bond of MurNAc 6-phosphate, with the formation of an alpha,beta-unsaturated aldehyde intermediate with (E)-stereochemistry, followed by the syn addition of water to give product.</text>
</comment>
<dbReference type="UniPathway" id="UPA00342"/>
<comment type="subunit">
    <text evidence="3">Homodimer.</text>
</comment>
<comment type="catalytic activity">
    <reaction evidence="3">
        <text>N-acetyl-D-muramate 6-phosphate + H2O = N-acetyl-D-glucosamine 6-phosphate + (R)-lactate</text>
        <dbReference type="Rhea" id="RHEA:26410"/>
        <dbReference type="ChEBI" id="CHEBI:15377"/>
        <dbReference type="ChEBI" id="CHEBI:16004"/>
        <dbReference type="ChEBI" id="CHEBI:57513"/>
        <dbReference type="ChEBI" id="CHEBI:58722"/>
        <dbReference type="EC" id="4.2.1.126"/>
    </reaction>
</comment>
<dbReference type="NCBIfam" id="NF003915">
    <property type="entry name" value="PRK05441.1"/>
    <property type="match status" value="1"/>
</dbReference>
<dbReference type="EMBL" id="SRRQ01000001">
    <property type="protein sequence ID" value="TWW11793.1"/>
    <property type="molecule type" value="Genomic_DNA"/>
</dbReference>
<evidence type="ECO:0000313" key="6">
    <source>
        <dbReference type="Proteomes" id="UP000321659"/>
    </source>
</evidence>
<dbReference type="AlphaFoldDB" id="A0A5C6MC32"/>
<dbReference type="Gene3D" id="1.10.8.1080">
    <property type="match status" value="1"/>
</dbReference>
<evidence type="ECO:0000256" key="3">
    <source>
        <dbReference type="HAMAP-Rule" id="MF_00068"/>
    </source>
</evidence>
<dbReference type="InterPro" id="IPR046348">
    <property type="entry name" value="SIS_dom_sf"/>
</dbReference>
<dbReference type="EC" id="4.2.1.126" evidence="3"/>
<dbReference type="PANTHER" id="PTHR10088:SF4">
    <property type="entry name" value="GLUCOKINASE REGULATORY PROTEIN"/>
    <property type="match status" value="1"/>
</dbReference>
<comment type="function">
    <text evidence="3">Specifically catalyzes the cleavage of the D-lactyl ether substituent of MurNAc 6-phosphate, producing GlcNAc 6-phosphate and D-lactate.</text>
</comment>
<dbReference type="NCBIfam" id="TIGR00274">
    <property type="entry name" value="N-acetylmuramic acid 6-phosphate etherase"/>
    <property type="match status" value="1"/>
</dbReference>
<dbReference type="NCBIfam" id="NF009222">
    <property type="entry name" value="PRK12570.1"/>
    <property type="match status" value="1"/>
</dbReference>
<comment type="pathway">
    <text evidence="3">Amino-sugar metabolism; N-acetylmuramate degradation.</text>
</comment>
<feature type="active site" evidence="3">
    <location>
        <position position="114"/>
    </location>
</feature>
<dbReference type="SUPFAM" id="SSF53697">
    <property type="entry name" value="SIS domain"/>
    <property type="match status" value="1"/>
</dbReference>
<dbReference type="InterPro" id="IPR001347">
    <property type="entry name" value="SIS_dom"/>
</dbReference>
<dbReference type="FunFam" id="3.40.50.10490:FF:000014">
    <property type="entry name" value="N-acetylmuramic acid 6-phosphate etherase"/>
    <property type="match status" value="1"/>
</dbReference>
<comment type="caution">
    <text evidence="5">The sequence shown here is derived from an EMBL/GenBank/DDBJ whole genome shotgun (WGS) entry which is preliminary data.</text>
</comment>
<comment type="similarity">
    <text evidence="3">Belongs to the GCKR-like family. MurNAc-6-P etherase subfamily.</text>
</comment>
<evidence type="ECO:0000259" key="4">
    <source>
        <dbReference type="PROSITE" id="PS51464"/>
    </source>
</evidence>
<dbReference type="GO" id="GO:0046348">
    <property type="term" value="P:amino sugar catabolic process"/>
    <property type="evidence" value="ECO:0007669"/>
    <property type="project" value="InterPro"/>
</dbReference>